<accession>A0A0F9QYZ0</accession>
<dbReference type="AlphaFoldDB" id="A0A0F9QYZ0"/>
<comment type="caution">
    <text evidence="1">The sequence shown here is derived from an EMBL/GenBank/DDBJ whole genome shotgun (WGS) entry which is preliminary data.</text>
</comment>
<dbReference type="EMBL" id="LAZR01001163">
    <property type="protein sequence ID" value="KKN49550.1"/>
    <property type="molecule type" value="Genomic_DNA"/>
</dbReference>
<reference evidence="1" key="1">
    <citation type="journal article" date="2015" name="Nature">
        <title>Complex archaea that bridge the gap between prokaryotes and eukaryotes.</title>
        <authorList>
            <person name="Spang A."/>
            <person name="Saw J.H."/>
            <person name="Jorgensen S.L."/>
            <person name="Zaremba-Niedzwiedzka K."/>
            <person name="Martijn J."/>
            <person name="Lind A.E."/>
            <person name="van Eijk R."/>
            <person name="Schleper C."/>
            <person name="Guy L."/>
            <person name="Ettema T.J."/>
        </authorList>
    </citation>
    <scope>NUCLEOTIDE SEQUENCE</scope>
</reference>
<evidence type="ECO:0000313" key="1">
    <source>
        <dbReference type="EMBL" id="KKN49550.1"/>
    </source>
</evidence>
<proteinExistence type="predicted"/>
<gene>
    <name evidence="1" type="ORF">LCGC14_0641780</name>
</gene>
<sequence length="223" mass="26270">MFYNMSDERFSRLHIPVHSIPHDADYKKAFPSISKYPEFEKFYGGSKNEALRISRNALVRYMVYLYDYNSDLIDEHPSNLLERKEAGAVEAGFKRNSHNRFGITLREKIFAVKDPKFRSLVKMFLKVQNSTVWTEIVVTRQELEQFQQIRFKPVVEGSELADANKKQTLMNACTLRIERLEILEKQFYRDHRDLKEADNLEMITPENAMRLLADEAPYHVLSN</sequence>
<organism evidence="1">
    <name type="scientific">marine sediment metagenome</name>
    <dbReference type="NCBI Taxonomy" id="412755"/>
    <lineage>
        <taxon>unclassified sequences</taxon>
        <taxon>metagenomes</taxon>
        <taxon>ecological metagenomes</taxon>
    </lineage>
</organism>
<name>A0A0F9QYZ0_9ZZZZ</name>
<protein>
    <submittedName>
        <fullName evidence="1">Uncharacterized protein</fullName>
    </submittedName>
</protein>